<organism evidence="1 2">
    <name type="scientific">Mycoplasmopsis ciconiae</name>
    <dbReference type="NCBI Taxonomy" id="561067"/>
    <lineage>
        <taxon>Bacteria</taxon>
        <taxon>Bacillati</taxon>
        <taxon>Mycoplasmatota</taxon>
        <taxon>Mycoplasmoidales</taxon>
        <taxon>Metamycoplasmataceae</taxon>
        <taxon>Mycoplasmopsis</taxon>
    </lineage>
</organism>
<evidence type="ECO:0000313" key="2">
    <source>
        <dbReference type="Proteomes" id="UP001344817"/>
    </source>
</evidence>
<sequence>MFNNSKTKKIRDKNKSDYQKYQEMVFKDYYTLKNSDSFISFDQIKNQLLIINHISEDDLVTVQLFDEAQKHFLKHEQLIYRDFVLGWTRNPRFSLTQLIPSISDFESSNVLSFNINTSKDKRTDFIISQYNDLITRLLKENNPIEILKDVILYFDSNTKKIKVFFAPGLIKDEFEKLDF</sequence>
<comment type="caution">
    <text evidence="1">The sequence shown here is derived from an EMBL/GenBank/DDBJ whole genome shotgun (WGS) entry which is preliminary data.</text>
</comment>
<dbReference type="EMBL" id="JAZDWZ010000003">
    <property type="protein sequence ID" value="MEE3928176.1"/>
    <property type="molecule type" value="Genomic_DNA"/>
</dbReference>
<name>A0ABU7MMG8_9BACT</name>
<dbReference type="Proteomes" id="UP001344817">
    <property type="component" value="Unassembled WGS sequence"/>
</dbReference>
<proteinExistence type="predicted"/>
<keyword evidence="2" id="KW-1185">Reference proteome</keyword>
<dbReference type="InterPro" id="IPR021222">
    <property type="entry name" value="DUF2714"/>
</dbReference>
<gene>
    <name evidence="1" type="ORF">V2E24_01110</name>
</gene>
<protein>
    <submittedName>
        <fullName evidence="1">DUF2714 domain-containing protein</fullName>
    </submittedName>
</protein>
<reference evidence="1" key="1">
    <citation type="submission" date="2024-01" db="EMBL/GenBank/DDBJ databases">
        <title>Genome sequence of Mycoplasma ciconiae type strain DSM 25251.</title>
        <authorList>
            <person name="Spergser J."/>
        </authorList>
    </citation>
    <scope>NUCLEOTIDE SEQUENCE [LARGE SCALE GENOMIC DNA]</scope>
    <source>
        <strain evidence="1">DSM 25251</strain>
    </source>
</reference>
<evidence type="ECO:0000313" key="1">
    <source>
        <dbReference type="EMBL" id="MEE3928176.1"/>
    </source>
</evidence>
<dbReference type="RefSeq" id="WP_330500590.1">
    <property type="nucleotide sequence ID" value="NZ_JAZDWZ010000003.1"/>
</dbReference>
<dbReference type="Pfam" id="PF10896">
    <property type="entry name" value="DUF2714"/>
    <property type="match status" value="1"/>
</dbReference>
<accession>A0ABU7MMG8</accession>